<dbReference type="RefSeq" id="XP_004366586.1">
    <property type="nucleotide sequence ID" value="XM_004366529.1"/>
</dbReference>
<name>F4Q1I1_CACFS</name>
<dbReference type="AlphaFoldDB" id="F4Q1I1"/>
<dbReference type="EMBL" id="GL883018">
    <property type="protein sequence ID" value="EGG18682.1"/>
    <property type="molecule type" value="Genomic_DNA"/>
</dbReference>
<accession>F4Q1I1</accession>
<reference evidence="2" key="1">
    <citation type="journal article" date="2011" name="Genome Res.">
        <title>Phylogeny-wide analysis of social amoeba genomes highlights ancient origins for complex intercellular communication.</title>
        <authorList>
            <person name="Heidel A.J."/>
            <person name="Lawal H.M."/>
            <person name="Felder M."/>
            <person name="Schilde C."/>
            <person name="Helps N.R."/>
            <person name="Tunggal B."/>
            <person name="Rivero F."/>
            <person name="John U."/>
            <person name="Schleicher M."/>
            <person name="Eichinger L."/>
            <person name="Platzer M."/>
            <person name="Noegel A.A."/>
            <person name="Schaap P."/>
            <person name="Gloeckner G."/>
        </authorList>
    </citation>
    <scope>NUCLEOTIDE SEQUENCE [LARGE SCALE GENOMIC DNA]</scope>
    <source>
        <strain evidence="2">SH3</strain>
    </source>
</reference>
<protein>
    <submittedName>
        <fullName evidence="1">Uncharacterized protein</fullName>
    </submittedName>
</protein>
<sequence length="233" mass="26857">MNDEAIDKLNNSETFKAIVDKTAFVTKISTTKVFLDEINSRSRIHGCNLQVFVQKVISTNKITVFCAENGKEYNSIEATTTKDENTHIIVKNIKWIGGDEWITCKPFRQLLSDMGGLPRAIQKLLEQVYRLYQQFQSVYRSSLEHLTKGASSFLDTLNCSDIISQITWGILESCGYALINENSKLELPYILFWYYSCFVKTRNVMTSKWNDDTYFGICITCCLFNLRQDRTLI</sequence>
<keyword evidence="2" id="KW-1185">Reference proteome</keyword>
<dbReference type="KEGG" id="dfa:DFA_04178"/>
<proteinExistence type="predicted"/>
<dbReference type="Proteomes" id="UP000007797">
    <property type="component" value="Unassembled WGS sequence"/>
</dbReference>
<dbReference type="OrthoDB" id="2315391at2759"/>
<organism evidence="1 2">
    <name type="scientific">Cavenderia fasciculata</name>
    <name type="common">Slime mold</name>
    <name type="synonym">Dictyostelium fasciculatum</name>
    <dbReference type="NCBI Taxonomy" id="261658"/>
    <lineage>
        <taxon>Eukaryota</taxon>
        <taxon>Amoebozoa</taxon>
        <taxon>Evosea</taxon>
        <taxon>Eumycetozoa</taxon>
        <taxon>Dictyostelia</taxon>
        <taxon>Acytosteliales</taxon>
        <taxon>Cavenderiaceae</taxon>
        <taxon>Cavenderia</taxon>
    </lineage>
</organism>
<evidence type="ECO:0000313" key="1">
    <source>
        <dbReference type="EMBL" id="EGG18682.1"/>
    </source>
</evidence>
<gene>
    <name evidence="1" type="ORF">DFA_04178</name>
</gene>
<dbReference type="GeneID" id="14870656"/>
<evidence type="ECO:0000313" key="2">
    <source>
        <dbReference type="Proteomes" id="UP000007797"/>
    </source>
</evidence>